<evidence type="ECO:0000256" key="5">
    <source>
        <dbReference type="ARBA" id="ARBA00022630"/>
    </source>
</evidence>
<dbReference type="GO" id="GO:0016020">
    <property type="term" value="C:membrane"/>
    <property type="evidence" value="ECO:0007669"/>
    <property type="project" value="UniProtKB-SubCell"/>
</dbReference>
<dbReference type="EMBL" id="LKEB01000048">
    <property type="protein sequence ID" value="ROW03885.1"/>
    <property type="molecule type" value="Genomic_DNA"/>
</dbReference>
<evidence type="ECO:0000256" key="6">
    <source>
        <dbReference type="ARBA" id="ARBA00022692"/>
    </source>
</evidence>
<name>A0A423WKC0_9PEZI</name>
<feature type="transmembrane region" description="Helical" evidence="11">
    <location>
        <begin position="756"/>
        <end position="779"/>
    </location>
</feature>
<keyword evidence="8 11" id="KW-1133">Transmembrane helix</keyword>
<dbReference type="Gene3D" id="3.50.50.60">
    <property type="entry name" value="FAD/NAD(P)-binding domain"/>
    <property type="match status" value="1"/>
</dbReference>
<evidence type="ECO:0000256" key="7">
    <source>
        <dbReference type="ARBA" id="ARBA00022827"/>
    </source>
</evidence>
<dbReference type="SUPFAM" id="SSF52833">
    <property type="entry name" value="Thioredoxin-like"/>
    <property type="match status" value="1"/>
</dbReference>
<sequence length="1136" mass="125702">MTITKTNSVRLAEDMDNNPRKCDVCVVGAGPAGIMLAALLARFGIDVEIVDDRSDQTTVGRADGLQPKTIETFQMLRLGNELLDTGVKVFDICMWRSELTAEGKSQLRRVGREVHYPAGAVDVTHPFILLCHQGMVEGMFVEDLRQSGIEVQRGCKFEKLSHQGEERYGPLQATFETPSGQEGSILTDYLVGCDGARSKVRENIPGTYAEGNPHDSYWGVLDGELETDFPDIWSKTVVYSEQYGSVLIIPRERNLTRFYIEVKNRQDSIDEEFVMDQARKIMSPYHVEWLSVEWFGNYRVTQRVAARFSDASGEDGRFPRVFIAGDASHTHSPKAAQGMNTSMHDSWNLGWKLNLAVRGLARKDVLLGTYEEERKKIAHDLINFDYEHANSIAGGDSKALAENFRTNIGFISGAGVEYGQNTLNWAHDARKKLVNGHFKHEGARPGHNLPPAKVTRYIDDNPVDIQLDIPILGQFRIFVVVPDVLQASDFLNDLSEAVLSSSSLISTLSVAANKSYKQMPRPRRAKDVYYRPERYTALSELFTFSLITSTEKSNFELASLPHLLSMSKWTVYLDNVAHLDTQGRKCTEKWLGELGPEQVAIVNVRPDGYVGSIKRFSTTGNHSDDDQEVSDFYGSSVSETYRLKSELVAQHLQEIGMGKFQWLLFVVNGFGWVVDNFWSQGISAVRPPVANEFTDITHLSFSSVAYYVGLIIGASFWGTTADLIGRKPAFNATILIGGIFACAVAGSQNFVTFCALWAVIGTAAGGNVPVDSIIFLEFIPQQSQWLLTSLSAWWNLGQVIVSLLAWVFLANYACDSSDAPCPTSKNMGWRYTMISLGAIAIAFGLIRILVFKIPESPRYLLSKGRDAEAVESVNYVARYNGKPETLTLDMLKAIDEAHSVSVTTVRQSTEVPAEKPKTRLSYKEIIKENFKDYSSHSYRKLFATRKMAQHSSVTFLIWLTIGVAYPLYFAFITSYLETKSSYSANDSLNHTYMVYCIVSVVGVVGPIAAGFSVETRLGRRWMMAISAVLTGAFLFAYTAVGTEAADIGFQCATAILGNFEYAIMFAFTPESFPGPVRGTGTGISATLLRLGGLVASLISTYVGFSVVPIYASAALWILAGIFCLGLPFETHAHASI</sequence>
<dbReference type="Pfam" id="PF07690">
    <property type="entry name" value="MFS_1"/>
    <property type="match status" value="1"/>
</dbReference>
<evidence type="ECO:0000256" key="11">
    <source>
        <dbReference type="SAM" id="Phobius"/>
    </source>
</evidence>
<dbReference type="InterPro" id="IPR011701">
    <property type="entry name" value="MFS"/>
</dbReference>
<evidence type="ECO:0000313" key="13">
    <source>
        <dbReference type="EMBL" id="ROW03885.1"/>
    </source>
</evidence>
<organism evidence="13 14">
    <name type="scientific">Cytospora leucostoma</name>
    <dbReference type="NCBI Taxonomy" id="1230097"/>
    <lineage>
        <taxon>Eukaryota</taxon>
        <taxon>Fungi</taxon>
        <taxon>Dikarya</taxon>
        <taxon>Ascomycota</taxon>
        <taxon>Pezizomycotina</taxon>
        <taxon>Sordariomycetes</taxon>
        <taxon>Sordariomycetidae</taxon>
        <taxon>Diaporthales</taxon>
        <taxon>Cytosporaceae</taxon>
        <taxon>Cytospora</taxon>
    </lineage>
</organism>
<dbReference type="SUPFAM" id="SSF54373">
    <property type="entry name" value="FAD-linked reductases, C-terminal domain"/>
    <property type="match status" value="1"/>
</dbReference>
<dbReference type="Gene3D" id="3.30.9.10">
    <property type="entry name" value="D-Amino Acid Oxidase, subunit A, domain 2"/>
    <property type="match status" value="1"/>
</dbReference>
<dbReference type="InParanoid" id="A0A423WKC0"/>
<dbReference type="Proteomes" id="UP000285146">
    <property type="component" value="Unassembled WGS sequence"/>
</dbReference>
<reference evidence="13 14" key="1">
    <citation type="submission" date="2015-09" db="EMBL/GenBank/DDBJ databases">
        <title>Host preference determinants of Valsa canker pathogens revealed by comparative genomics.</title>
        <authorList>
            <person name="Yin Z."/>
            <person name="Huang L."/>
        </authorList>
    </citation>
    <scope>NUCLEOTIDE SEQUENCE [LARGE SCALE GENOMIC DNA]</scope>
    <source>
        <strain evidence="13 14">SXYLt</strain>
    </source>
</reference>
<evidence type="ECO:0000259" key="12">
    <source>
        <dbReference type="PROSITE" id="PS50850"/>
    </source>
</evidence>
<protein>
    <recommendedName>
        <fullName evidence="12">Major facilitator superfamily (MFS) profile domain-containing protein</fullName>
    </recommendedName>
</protein>
<evidence type="ECO:0000256" key="2">
    <source>
        <dbReference type="ARBA" id="ARBA00007801"/>
    </source>
</evidence>
<keyword evidence="4" id="KW-0813">Transport</keyword>
<feature type="domain" description="Major facilitator superfamily (MFS) profile" evidence="12">
    <location>
        <begin position="664"/>
        <end position="1131"/>
    </location>
</feature>
<dbReference type="PRINTS" id="PR00420">
    <property type="entry name" value="RNGMNOXGNASE"/>
</dbReference>
<keyword evidence="10 11" id="KW-0472">Membrane</keyword>
<evidence type="ECO:0000256" key="10">
    <source>
        <dbReference type="ARBA" id="ARBA00023136"/>
    </source>
</evidence>
<dbReference type="Gene3D" id="3.40.30.20">
    <property type="match status" value="1"/>
</dbReference>
<evidence type="ECO:0000256" key="1">
    <source>
        <dbReference type="ARBA" id="ARBA00004141"/>
    </source>
</evidence>
<dbReference type="PANTHER" id="PTHR43004">
    <property type="entry name" value="TRK SYSTEM POTASSIUM UPTAKE PROTEIN"/>
    <property type="match status" value="1"/>
</dbReference>
<dbReference type="SUPFAM" id="SSF103473">
    <property type="entry name" value="MFS general substrate transporter"/>
    <property type="match status" value="1"/>
</dbReference>
<evidence type="ECO:0000256" key="9">
    <source>
        <dbReference type="ARBA" id="ARBA00023002"/>
    </source>
</evidence>
<feature type="transmembrane region" description="Helical" evidence="11">
    <location>
        <begin position="698"/>
        <end position="717"/>
    </location>
</feature>
<feature type="transmembrane region" description="Helical" evidence="11">
    <location>
        <begin position="1021"/>
        <end position="1041"/>
    </location>
</feature>
<keyword evidence="9" id="KW-0560">Oxidoreductase</keyword>
<proteinExistence type="inferred from homology"/>
<dbReference type="InterPro" id="IPR012941">
    <property type="entry name" value="Phe_hydrox_C_dim_dom"/>
</dbReference>
<evidence type="ECO:0000256" key="4">
    <source>
        <dbReference type="ARBA" id="ARBA00022448"/>
    </source>
</evidence>
<dbReference type="Pfam" id="PF01494">
    <property type="entry name" value="FAD_binding_3"/>
    <property type="match status" value="1"/>
</dbReference>
<dbReference type="Gene3D" id="1.20.1250.20">
    <property type="entry name" value="MFS general substrate transporter like domains"/>
    <property type="match status" value="1"/>
</dbReference>
<dbReference type="GO" id="GO:0071949">
    <property type="term" value="F:FAD binding"/>
    <property type="evidence" value="ECO:0007669"/>
    <property type="project" value="InterPro"/>
</dbReference>
<comment type="subcellular location">
    <subcellularLocation>
        <location evidence="1">Membrane</location>
        <topology evidence="1">Multi-pass membrane protein</topology>
    </subcellularLocation>
</comment>
<dbReference type="GO" id="GO:0016709">
    <property type="term" value="F:oxidoreductase activity, acting on paired donors, with incorporation or reduction of molecular oxygen, NAD(P)H as one donor, and incorporation of one atom of oxygen"/>
    <property type="evidence" value="ECO:0007669"/>
    <property type="project" value="UniProtKB-ARBA"/>
</dbReference>
<dbReference type="Pfam" id="PF07976">
    <property type="entry name" value="Phe_hydrox_dim"/>
    <property type="match status" value="1"/>
</dbReference>
<feature type="transmembrane region" description="Helical" evidence="11">
    <location>
        <begin position="791"/>
        <end position="809"/>
    </location>
</feature>
<feature type="transmembrane region" description="Helical" evidence="11">
    <location>
        <begin position="1110"/>
        <end position="1128"/>
    </location>
</feature>
<comment type="caution">
    <text evidence="13">The sequence shown here is derived from an EMBL/GenBank/DDBJ whole genome shotgun (WGS) entry which is preliminary data.</text>
</comment>
<dbReference type="InterPro" id="IPR038220">
    <property type="entry name" value="PHOX_C_sf"/>
</dbReference>
<keyword evidence="7" id="KW-0274">FAD</keyword>
<dbReference type="InterPro" id="IPR036249">
    <property type="entry name" value="Thioredoxin-like_sf"/>
</dbReference>
<evidence type="ECO:0000256" key="3">
    <source>
        <dbReference type="ARBA" id="ARBA00008335"/>
    </source>
</evidence>
<dbReference type="InterPro" id="IPR036188">
    <property type="entry name" value="FAD/NAD-bd_sf"/>
</dbReference>
<comment type="similarity">
    <text evidence="3">Belongs to the major facilitator superfamily.</text>
</comment>
<evidence type="ECO:0000256" key="8">
    <source>
        <dbReference type="ARBA" id="ARBA00022989"/>
    </source>
</evidence>
<keyword evidence="5" id="KW-0285">Flavoprotein</keyword>
<feature type="transmembrane region" description="Helical" evidence="11">
    <location>
        <begin position="953"/>
        <end position="972"/>
    </location>
</feature>
<feature type="transmembrane region" description="Helical" evidence="11">
    <location>
        <begin position="729"/>
        <end position="750"/>
    </location>
</feature>
<dbReference type="InterPro" id="IPR002938">
    <property type="entry name" value="FAD-bd"/>
</dbReference>
<dbReference type="AlphaFoldDB" id="A0A423WKC0"/>
<dbReference type="SUPFAM" id="SSF51905">
    <property type="entry name" value="FAD/NAD(P)-binding domain"/>
    <property type="match status" value="1"/>
</dbReference>
<dbReference type="InterPro" id="IPR020846">
    <property type="entry name" value="MFS_dom"/>
</dbReference>
<dbReference type="OrthoDB" id="5325318at2759"/>
<feature type="transmembrane region" description="Helical" evidence="11">
    <location>
        <begin position="992"/>
        <end position="1009"/>
    </location>
</feature>
<dbReference type="InterPro" id="IPR050641">
    <property type="entry name" value="RIFMO-like"/>
</dbReference>
<evidence type="ECO:0000313" key="14">
    <source>
        <dbReference type="Proteomes" id="UP000285146"/>
    </source>
</evidence>
<keyword evidence="14" id="KW-1185">Reference proteome</keyword>
<keyword evidence="6 11" id="KW-0812">Transmembrane</keyword>
<dbReference type="PANTHER" id="PTHR43004:SF4">
    <property type="entry name" value="FAD-BINDING DOMAIN-CONTAINING PROTEIN"/>
    <property type="match status" value="1"/>
</dbReference>
<feature type="transmembrane region" description="Helical" evidence="11">
    <location>
        <begin position="829"/>
        <end position="850"/>
    </location>
</feature>
<dbReference type="PROSITE" id="PS50850">
    <property type="entry name" value="MFS"/>
    <property type="match status" value="1"/>
</dbReference>
<dbReference type="CDD" id="cd17316">
    <property type="entry name" value="MFS_SV2_like"/>
    <property type="match status" value="1"/>
</dbReference>
<gene>
    <name evidence="13" type="ORF">VPNG_07239</name>
</gene>
<accession>A0A423WKC0</accession>
<dbReference type="GO" id="GO:0022857">
    <property type="term" value="F:transmembrane transporter activity"/>
    <property type="evidence" value="ECO:0007669"/>
    <property type="project" value="InterPro"/>
</dbReference>
<comment type="similarity">
    <text evidence="2">Belongs to the PheA/TfdB FAD monooxygenase family.</text>
</comment>
<dbReference type="FunFam" id="1.20.1250.20:FF:000171">
    <property type="entry name" value="MFS general substrate transporter"/>
    <property type="match status" value="1"/>
</dbReference>
<dbReference type="InterPro" id="IPR036259">
    <property type="entry name" value="MFS_trans_sf"/>
</dbReference>